<dbReference type="SMART" id="SM00015">
    <property type="entry name" value="IQ"/>
    <property type="match status" value="2"/>
</dbReference>
<feature type="compositionally biased region" description="Basic and acidic residues" evidence="7">
    <location>
        <begin position="364"/>
        <end position="397"/>
    </location>
</feature>
<dbReference type="OrthoDB" id="252964at2759"/>
<dbReference type="SMART" id="SM00394">
    <property type="entry name" value="RIIa"/>
    <property type="match status" value="1"/>
</dbReference>
<comment type="caution">
    <text evidence="9">The sequence shown here is derived from an EMBL/GenBank/DDBJ whole genome shotgun (WGS) entry which is preliminary data.</text>
</comment>
<dbReference type="InterPro" id="IPR003117">
    <property type="entry name" value="cAMP_dep_PK_reg_su_I/II_a/b"/>
</dbReference>
<feature type="compositionally biased region" description="Acidic residues" evidence="7">
    <location>
        <begin position="478"/>
        <end position="488"/>
    </location>
</feature>
<organism evidence="9 10">
    <name type="scientific">Eleutherodactylus coqui</name>
    <name type="common">Puerto Rican coqui</name>
    <dbReference type="NCBI Taxonomy" id="57060"/>
    <lineage>
        <taxon>Eukaryota</taxon>
        <taxon>Metazoa</taxon>
        <taxon>Chordata</taxon>
        <taxon>Craniata</taxon>
        <taxon>Vertebrata</taxon>
        <taxon>Euteleostomi</taxon>
        <taxon>Amphibia</taxon>
        <taxon>Batrachia</taxon>
        <taxon>Anura</taxon>
        <taxon>Neobatrachia</taxon>
        <taxon>Hyloidea</taxon>
        <taxon>Eleutherodactylidae</taxon>
        <taxon>Eleutherodactylinae</taxon>
        <taxon>Eleutherodactylus</taxon>
        <taxon>Eleutherodactylus</taxon>
    </lineage>
</organism>
<dbReference type="Pfam" id="PF02197">
    <property type="entry name" value="RIIa"/>
    <property type="match status" value="1"/>
</dbReference>
<evidence type="ECO:0000256" key="6">
    <source>
        <dbReference type="ARBA" id="ARBA00044028"/>
    </source>
</evidence>
<feature type="domain" description="RIIa" evidence="8">
    <location>
        <begin position="14"/>
        <end position="51"/>
    </location>
</feature>
<feature type="compositionally biased region" description="Acidic residues" evidence="7">
    <location>
        <begin position="428"/>
        <end position="452"/>
    </location>
</feature>
<dbReference type="AlphaFoldDB" id="A0A8J6F8C9"/>
<dbReference type="Gene3D" id="1.20.5.190">
    <property type="match status" value="1"/>
</dbReference>
<dbReference type="Gene3D" id="1.20.890.10">
    <property type="entry name" value="cAMP-dependent protein kinase regulatory subunit, dimerization-anchoring domain"/>
    <property type="match status" value="1"/>
</dbReference>
<protein>
    <recommendedName>
        <fullName evidence="2">Sperm surface protein Sp17</fullName>
    </recommendedName>
    <alternativeName>
        <fullName evidence="5">Sperm autoantigenic protein 17</fullName>
    </alternativeName>
</protein>
<dbReference type="GO" id="GO:0016020">
    <property type="term" value="C:membrane"/>
    <property type="evidence" value="ECO:0007669"/>
    <property type="project" value="UniProtKB-SubCell"/>
</dbReference>
<dbReference type="GO" id="GO:0007338">
    <property type="term" value="P:single fertilization"/>
    <property type="evidence" value="ECO:0007669"/>
    <property type="project" value="UniProtKB-ARBA"/>
</dbReference>
<feature type="compositionally biased region" description="Basic and acidic residues" evidence="7">
    <location>
        <begin position="510"/>
        <end position="534"/>
    </location>
</feature>
<evidence type="ECO:0000313" key="10">
    <source>
        <dbReference type="Proteomes" id="UP000770717"/>
    </source>
</evidence>
<sequence>MSIPFSNTQYRIPRGFANLLEGLTREVLREQPKDIPHFAARYFAELLKKRQDSGFDPSEWGAVLEDRYYNNHSFQHPEDKTFTARAEDVFSSTVNVQMSQDLSSSIQEKEVDEHKLVKDSNFSANAEDVRDRRESVPVLDNTENTLQPHHRPSSSHLIEVEHKEKSDTHNLLREQSATVIQAVFRGHRAREGVQKLKAESGEKLSSQEYPTSDLTSEETDSHQEKDQRVTEIGPHHAEDLESHPAQTPREDFTSSHDSNMETRSFPNDAATTEDVLDREITLEAHDRQTQGSQDEREEQKEDNPENLLIKDEAKDHDKEDNLPMKGHVEGHDIQQTHNKEDEEAREDNSDNKEDLEGQDMTQTQDHREEDNLTNRAIEDDGKGYDKEAHEPEGKTMKETQGLEAVGSPLGPDTSSTLEAQSHKATSEEQLESADNQDNENEDQLENNSEEPADTTTRTTEEQQQHSEENEAFRKQAEEALDIALDDPDANAAAAKIQAGFRGHMTRKKMKSGDKDIKHKEGKEGTSAQGEHEGD</sequence>
<evidence type="ECO:0000256" key="3">
    <source>
        <dbReference type="ARBA" id="ARBA00023136"/>
    </source>
</evidence>
<feature type="region of interest" description="Disordered" evidence="7">
    <location>
        <begin position="193"/>
        <end position="534"/>
    </location>
</feature>
<evidence type="ECO:0000256" key="2">
    <source>
        <dbReference type="ARBA" id="ARBA00014863"/>
    </source>
</evidence>
<feature type="compositionally biased region" description="Low complexity" evidence="7">
    <location>
        <begin position="489"/>
        <end position="498"/>
    </location>
</feature>
<comment type="subcellular location">
    <subcellularLocation>
        <location evidence="1">Membrane</location>
        <topology evidence="1">Peripheral membrane protein</topology>
    </subcellularLocation>
</comment>
<dbReference type="CDD" id="cd23767">
    <property type="entry name" value="IQCD"/>
    <property type="match status" value="2"/>
</dbReference>
<comment type="subunit">
    <text evidence="6">Homodimer. May interact with ROPN1.</text>
</comment>
<proteinExistence type="predicted"/>
<dbReference type="SUPFAM" id="SSF47391">
    <property type="entry name" value="Dimerization-anchoring domain of cAMP-dependent PK regulatory subunit"/>
    <property type="match status" value="1"/>
</dbReference>
<dbReference type="PROSITE" id="PS50096">
    <property type="entry name" value="IQ"/>
    <property type="match status" value="2"/>
</dbReference>
<dbReference type="Proteomes" id="UP000770717">
    <property type="component" value="Unassembled WGS sequence"/>
</dbReference>
<feature type="compositionally biased region" description="Basic and acidic residues" evidence="7">
    <location>
        <begin position="458"/>
        <end position="477"/>
    </location>
</feature>
<evidence type="ECO:0000313" key="9">
    <source>
        <dbReference type="EMBL" id="KAG9482410.1"/>
    </source>
</evidence>
<dbReference type="InterPro" id="IPR047579">
    <property type="entry name" value="DD_CABYR_SP17"/>
</dbReference>
<keyword evidence="3" id="KW-0472">Membrane</keyword>
<feature type="compositionally biased region" description="Basic and acidic residues" evidence="7">
    <location>
        <begin position="219"/>
        <end position="260"/>
    </location>
</feature>
<feature type="compositionally biased region" description="Basic and acidic residues" evidence="7">
    <location>
        <begin position="275"/>
        <end position="355"/>
    </location>
</feature>
<dbReference type="InterPro" id="IPR000048">
    <property type="entry name" value="IQ_motif_EF-hand-BS"/>
</dbReference>
<dbReference type="GO" id="GO:0005516">
    <property type="term" value="F:calmodulin binding"/>
    <property type="evidence" value="ECO:0007669"/>
    <property type="project" value="TreeGrafter"/>
</dbReference>
<evidence type="ECO:0000256" key="4">
    <source>
        <dbReference type="ARBA" id="ARBA00025518"/>
    </source>
</evidence>
<dbReference type="PANTHER" id="PTHR10699">
    <property type="entry name" value="NEUROMODULIN"/>
    <property type="match status" value="1"/>
</dbReference>
<feature type="compositionally biased region" description="Basic and acidic residues" evidence="7">
    <location>
        <begin position="193"/>
        <end position="202"/>
    </location>
</feature>
<dbReference type="EMBL" id="WNTK01000006">
    <property type="protein sequence ID" value="KAG9482410.1"/>
    <property type="molecule type" value="Genomic_DNA"/>
</dbReference>
<gene>
    <name evidence="9" type="ORF">GDO78_011217</name>
</gene>
<evidence type="ECO:0000259" key="8">
    <source>
        <dbReference type="SMART" id="SM00394"/>
    </source>
</evidence>
<keyword evidence="10" id="KW-1185">Reference proteome</keyword>
<reference evidence="9" key="1">
    <citation type="thesis" date="2020" institute="ProQuest LLC" country="789 East Eisenhower Parkway, Ann Arbor, MI, USA">
        <title>Comparative Genomics and Chromosome Evolution.</title>
        <authorList>
            <person name="Mudd A.B."/>
        </authorList>
    </citation>
    <scope>NUCLEOTIDE SEQUENCE</scope>
    <source>
        <strain evidence="9">HN-11 Male</strain>
        <tissue evidence="9">Kidney and liver</tissue>
    </source>
</reference>
<accession>A0A8J6F8C9</accession>
<evidence type="ECO:0000256" key="1">
    <source>
        <dbReference type="ARBA" id="ARBA00004170"/>
    </source>
</evidence>
<dbReference type="FunFam" id="1.20.890.10:FF:000006">
    <property type="entry name" value="Sperm surface protein Sp17"/>
    <property type="match status" value="1"/>
</dbReference>
<name>A0A8J6F8C9_ELECQ</name>
<dbReference type="Pfam" id="PF00612">
    <property type="entry name" value="IQ"/>
    <property type="match status" value="2"/>
</dbReference>
<comment type="function">
    <text evidence="4">Sperm surface zona pellucida binding protein. Helps to bind spermatozoa to the zona pellucida with high affinity. Might function in binding zona pellucida and carbohydrates.</text>
</comment>
<evidence type="ECO:0000256" key="5">
    <source>
        <dbReference type="ARBA" id="ARBA00031837"/>
    </source>
</evidence>
<feature type="compositionally biased region" description="Polar residues" evidence="7">
    <location>
        <begin position="203"/>
        <end position="214"/>
    </location>
</feature>
<dbReference type="PANTHER" id="PTHR10699:SF11">
    <property type="entry name" value="IGLOO, ISOFORM A"/>
    <property type="match status" value="1"/>
</dbReference>
<evidence type="ECO:0000256" key="7">
    <source>
        <dbReference type="SAM" id="MobiDB-lite"/>
    </source>
</evidence>
<dbReference type="CDD" id="cd12100">
    <property type="entry name" value="DD_CABYR_SP17"/>
    <property type="match status" value="1"/>
</dbReference>